<dbReference type="AlphaFoldDB" id="A0A453F2N5"/>
<reference evidence="3" key="2">
    <citation type="journal article" date="2017" name="Nat. Plants">
        <title>The Aegilops tauschii genome reveals multiple impacts of transposons.</title>
        <authorList>
            <person name="Zhao G."/>
            <person name="Zou C."/>
            <person name="Li K."/>
            <person name="Wang K."/>
            <person name="Li T."/>
            <person name="Gao L."/>
            <person name="Zhang X."/>
            <person name="Wang H."/>
            <person name="Yang Z."/>
            <person name="Liu X."/>
            <person name="Jiang W."/>
            <person name="Mao L."/>
            <person name="Kong X."/>
            <person name="Jiao Y."/>
            <person name="Jia J."/>
        </authorList>
    </citation>
    <scope>NUCLEOTIDE SEQUENCE [LARGE SCALE GENOMIC DNA]</scope>
    <source>
        <strain evidence="3">cv. AL8/78</strain>
    </source>
</reference>
<evidence type="ECO:0000313" key="2">
    <source>
        <dbReference type="EnsemblPlants" id="AET3Gv20551300.12"/>
    </source>
</evidence>
<evidence type="ECO:0000313" key="3">
    <source>
        <dbReference type="Proteomes" id="UP000015105"/>
    </source>
</evidence>
<reference evidence="3" key="1">
    <citation type="journal article" date="2014" name="Science">
        <title>Ancient hybridizations among the ancestral genomes of bread wheat.</title>
        <authorList>
            <consortium name="International Wheat Genome Sequencing Consortium,"/>
            <person name="Marcussen T."/>
            <person name="Sandve S.R."/>
            <person name="Heier L."/>
            <person name="Spannagl M."/>
            <person name="Pfeifer M."/>
            <person name="Jakobsen K.S."/>
            <person name="Wulff B.B."/>
            <person name="Steuernagel B."/>
            <person name="Mayer K.F."/>
            <person name="Olsen O.A."/>
        </authorList>
    </citation>
    <scope>NUCLEOTIDE SEQUENCE [LARGE SCALE GENOMIC DNA]</scope>
    <source>
        <strain evidence="3">cv. AL8/78</strain>
    </source>
</reference>
<proteinExistence type="predicted"/>
<feature type="region of interest" description="Disordered" evidence="1">
    <location>
        <begin position="1"/>
        <end position="86"/>
    </location>
</feature>
<protein>
    <submittedName>
        <fullName evidence="2">Uncharacterized protein</fullName>
    </submittedName>
</protein>
<organism evidence="2 3">
    <name type="scientific">Aegilops tauschii subsp. strangulata</name>
    <name type="common">Goatgrass</name>
    <dbReference type="NCBI Taxonomy" id="200361"/>
    <lineage>
        <taxon>Eukaryota</taxon>
        <taxon>Viridiplantae</taxon>
        <taxon>Streptophyta</taxon>
        <taxon>Embryophyta</taxon>
        <taxon>Tracheophyta</taxon>
        <taxon>Spermatophyta</taxon>
        <taxon>Magnoliopsida</taxon>
        <taxon>Liliopsida</taxon>
        <taxon>Poales</taxon>
        <taxon>Poaceae</taxon>
        <taxon>BOP clade</taxon>
        <taxon>Pooideae</taxon>
        <taxon>Triticodae</taxon>
        <taxon>Triticeae</taxon>
        <taxon>Triticinae</taxon>
        <taxon>Aegilops</taxon>
    </lineage>
</organism>
<accession>A0A453F2N5</accession>
<feature type="compositionally biased region" description="Polar residues" evidence="1">
    <location>
        <begin position="56"/>
        <end position="86"/>
    </location>
</feature>
<name>A0A453F2N5_AEGTS</name>
<dbReference type="EnsemblPlants" id="AET3Gv20551300.12">
    <property type="protein sequence ID" value="AET3Gv20551300.12"/>
    <property type="gene ID" value="AET3Gv20551300"/>
</dbReference>
<reference evidence="2" key="4">
    <citation type="submission" date="2019-03" db="UniProtKB">
        <authorList>
            <consortium name="EnsemblPlants"/>
        </authorList>
    </citation>
    <scope>IDENTIFICATION</scope>
</reference>
<evidence type="ECO:0000256" key="1">
    <source>
        <dbReference type="SAM" id="MobiDB-lite"/>
    </source>
</evidence>
<reference evidence="2" key="3">
    <citation type="journal article" date="2017" name="Nature">
        <title>Genome sequence of the progenitor of the wheat D genome Aegilops tauschii.</title>
        <authorList>
            <person name="Luo M.C."/>
            <person name="Gu Y.Q."/>
            <person name="Puiu D."/>
            <person name="Wang H."/>
            <person name="Twardziok S.O."/>
            <person name="Deal K.R."/>
            <person name="Huo N."/>
            <person name="Zhu T."/>
            <person name="Wang L."/>
            <person name="Wang Y."/>
            <person name="McGuire P.E."/>
            <person name="Liu S."/>
            <person name="Long H."/>
            <person name="Ramasamy R.K."/>
            <person name="Rodriguez J.C."/>
            <person name="Van S.L."/>
            <person name="Yuan L."/>
            <person name="Wang Z."/>
            <person name="Xia Z."/>
            <person name="Xiao L."/>
            <person name="Anderson O.D."/>
            <person name="Ouyang S."/>
            <person name="Liang Y."/>
            <person name="Zimin A.V."/>
            <person name="Pertea G."/>
            <person name="Qi P."/>
            <person name="Bennetzen J.L."/>
            <person name="Dai X."/>
            <person name="Dawson M.W."/>
            <person name="Muller H.G."/>
            <person name="Kugler K."/>
            <person name="Rivarola-Duarte L."/>
            <person name="Spannagl M."/>
            <person name="Mayer K.F.X."/>
            <person name="Lu F.H."/>
            <person name="Bevan M.W."/>
            <person name="Leroy P."/>
            <person name="Li P."/>
            <person name="You F.M."/>
            <person name="Sun Q."/>
            <person name="Liu Z."/>
            <person name="Lyons E."/>
            <person name="Wicker T."/>
            <person name="Salzberg S.L."/>
            <person name="Devos K.M."/>
            <person name="Dvorak J."/>
        </authorList>
    </citation>
    <scope>NUCLEOTIDE SEQUENCE [LARGE SCALE GENOMIC DNA]</scope>
    <source>
        <strain evidence="2">cv. AL8/78</strain>
    </source>
</reference>
<dbReference type="Proteomes" id="UP000015105">
    <property type="component" value="Chromosome 3D"/>
</dbReference>
<dbReference type="Gramene" id="AET3Gv20551300.12">
    <property type="protein sequence ID" value="AET3Gv20551300.12"/>
    <property type="gene ID" value="AET3Gv20551300"/>
</dbReference>
<sequence>RFPKHAAPCPATARLNPRNPAVRSRSDVWTSPCQRRLKPHQAPSSSPVAPIPLRPNEQNRGSATPPSLNTTHESSTVPSSPQLLRF</sequence>
<reference evidence="2" key="5">
    <citation type="journal article" date="2021" name="G3 (Bethesda)">
        <title>Aegilops tauschii genome assembly Aet v5.0 features greater sequence contiguity and improved annotation.</title>
        <authorList>
            <person name="Wang L."/>
            <person name="Zhu T."/>
            <person name="Rodriguez J.C."/>
            <person name="Deal K.R."/>
            <person name="Dubcovsky J."/>
            <person name="McGuire P.E."/>
            <person name="Lux T."/>
            <person name="Spannagl M."/>
            <person name="Mayer K.F.X."/>
            <person name="Baldrich P."/>
            <person name="Meyers B.C."/>
            <person name="Huo N."/>
            <person name="Gu Y.Q."/>
            <person name="Zhou H."/>
            <person name="Devos K.M."/>
            <person name="Bennetzen J.L."/>
            <person name="Unver T."/>
            <person name="Budak H."/>
            <person name="Gulick P.J."/>
            <person name="Galiba G."/>
            <person name="Kalapos B."/>
            <person name="Nelson D.R."/>
            <person name="Li P."/>
            <person name="You F.M."/>
            <person name="Luo M.C."/>
            <person name="Dvorak J."/>
        </authorList>
    </citation>
    <scope>NUCLEOTIDE SEQUENCE [LARGE SCALE GENOMIC DNA]</scope>
    <source>
        <strain evidence="2">cv. AL8/78</strain>
    </source>
</reference>
<keyword evidence="3" id="KW-1185">Reference proteome</keyword>